<dbReference type="InterPro" id="IPR003730">
    <property type="entry name" value="Cu_polyphenol_OxRdtase"/>
</dbReference>
<evidence type="ECO:0000256" key="2">
    <source>
        <dbReference type="ARBA" id="ARBA00007353"/>
    </source>
</evidence>
<keyword evidence="6" id="KW-0862">Zinc</keyword>
<dbReference type="RefSeq" id="WP_117395309.1">
    <property type="nucleotide sequence ID" value="NZ_CP021330.1"/>
</dbReference>
<dbReference type="Gene3D" id="3.60.140.10">
    <property type="entry name" value="CNF1/YfiH-like putative cysteine hydrolases"/>
    <property type="match status" value="1"/>
</dbReference>
<comment type="catalytic activity">
    <reaction evidence="8">
        <text>adenosine + phosphate = alpha-D-ribose 1-phosphate + adenine</text>
        <dbReference type="Rhea" id="RHEA:27642"/>
        <dbReference type="ChEBI" id="CHEBI:16335"/>
        <dbReference type="ChEBI" id="CHEBI:16708"/>
        <dbReference type="ChEBI" id="CHEBI:43474"/>
        <dbReference type="ChEBI" id="CHEBI:57720"/>
        <dbReference type="EC" id="2.4.2.1"/>
    </reaction>
    <physiologicalReaction direction="left-to-right" evidence="8">
        <dbReference type="Rhea" id="RHEA:27643"/>
    </physiologicalReaction>
</comment>
<dbReference type="NCBIfam" id="TIGR00726">
    <property type="entry name" value="peptidoglycan editing factor PgeF"/>
    <property type="match status" value="1"/>
</dbReference>
<dbReference type="SUPFAM" id="SSF64438">
    <property type="entry name" value="CNF1/YfiH-like putative cysteine hydrolases"/>
    <property type="match status" value="1"/>
</dbReference>
<evidence type="ECO:0000256" key="10">
    <source>
        <dbReference type="RuleBase" id="RU361274"/>
    </source>
</evidence>
<name>A0A2R4MCR8_9HYPH</name>
<dbReference type="Proteomes" id="UP000258927">
    <property type="component" value="Chromosome"/>
</dbReference>
<evidence type="ECO:0000256" key="5">
    <source>
        <dbReference type="ARBA" id="ARBA00022801"/>
    </source>
</evidence>
<evidence type="ECO:0000256" key="4">
    <source>
        <dbReference type="ARBA" id="ARBA00022723"/>
    </source>
</evidence>
<reference evidence="11 12" key="1">
    <citation type="submission" date="2017-05" db="EMBL/GenBank/DDBJ databases">
        <title>Genome Analysis of Maritalea myrionectae HL2708#5.</title>
        <authorList>
            <consortium name="Cotde Inc.-PKNU"/>
            <person name="Jang D."/>
            <person name="Oh H.-M."/>
        </authorList>
    </citation>
    <scope>NUCLEOTIDE SEQUENCE [LARGE SCALE GENOMIC DNA]</scope>
    <source>
        <strain evidence="11 12">HL2708#5</strain>
    </source>
</reference>
<evidence type="ECO:0000313" key="11">
    <source>
        <dbReference type="EMBL" id="AVX03800.1"/>
    </source>
</evidence>
<dbReference type="KEGG" id="mmyr:MXMO3_01269"/>
<evidence type="ECO:0000256" key="1">
    <source>
        <dbReference type="ARBA" id="ARBA00000553"/>
    </source>
</evidence>
<keyword evidence="5" id="KW-0378">Hydrolase</keyword>
<evidence type="ECO:0000256" key="6">
    <source>
        <dbReference type="ARBA" id="ARBA00022833"/>
    </source>
</evidence>
<gene>
    <name evidence="11" type="ORF">MXMO3_01269</name>
</gene>
<evidence type="ECO:0000256" key="9">
    <source>
        <dbReference type="ARBA" id="ARBA00049893"/>
    </source>
</evidence>
<comment type="catalytic activity">
    <reaction evidence="9">
        <text>S-methyl-5'-thioadenosine + phosphate = 5-(methylsulfanyl)-alpha-D-ribose 1-phosphate + adenine</text>
        <dbReference type="Rhea" id="RHEA:11852"/>
        <dbReference type="ChEBI" id="CHEBI:16708"/>
        <dbReference type="ChEBI" id="CHEBI:17509"/>
        <dbReference type="ChEBI" id="CHEBI:43474"/>
        <dbReference type="ChEBI" id="CHEBI:58533"/>
        <dbReference type="EC" id="2.4.2.28"/>
    </reaction>
    <physiologicalReaction direction="left-to-right" evidence="9">
        <dbReference type="Rhea" id="RHEA:11853"/>
    </physiologicalReaction>
</comment>
<dbReference type="GO" id="GO:0005507">
    <property type="term" value="F:copper ion binding"/>
    <property type="evidence" value="ECO:0007669"/>
    <property type="project" value="TreeGrafter"/>
</dbReference>
<dbReference type="PANTHER" id="PTHR30616">
    <property type="entry name" value="UNCHARACTERIZED PROTEIN YFIH"/>
    <property type="match status" value="1"/>
</dbReference>
<keyword evidence="12" id="KW-1185">Reference proteome</keyword>
<evidence type="ECO:0000256" key="7">
    <source>
        <dbReference type="ARBA" id="ARBA00047989"/>
    </source>
</evidence>
<dbReference type="GO" id="GO:0016787">
    <property type="term" value="F:hydrolase activity"/>
    <property type="evidence" value="ECO:0007669"/>
    <property type="project" value="UniProtKB-KW"/>
</dbReference>
<accession>A0A2R4MCR8</accession>
<dbReference type="EMBL" id="CP021330">
    <property type="protein sequence ID" value="AVX03800.1"/>
    <property type="molecule type" value="Genomic_DNA"/>
</dbReference>
<comment type="catalytic activity">
    <reaction evidence="7">
        <text>adenosine + H2O + H(+) = inosine + NH4(+)</text>
        <dbReference type="Rhea" id="RHEA:24408"/>
        <dbReference type="ChEBI" id="CHEBI:15377"/>
        <dbReference type="ChEBI" id="CHEBI:15378"/>
        <dbReference type="ChEBI" id="CHEBI:16335"/>
        <dbReference type="ChEBI" id="CHEBI:17596"/>
        <dbReference type="ChEBI" id="CHEBI:28938"/>
        <dbReference type="EC" id="3.5.4.4"/>
    </reaction>
    <physiologicalReaction direction="left-to-right" evidence="7">
        <dbReference type="Rhea" id="RHEA:24409"/>
    </physiologicalReaction>
</comment>
<dbReference type="InterPro" id="IPR011324">
    <property type="entry name" value="Cytotoxic_necrot_fac-like_cat"/>
</dbReference>
<evidence type="ECO:0000256" key="8">
    <source>
        <dbReference type="ARBA" id="ARBA00048968"/>
    </source>
</evidence>
<dbReference type="PANTHER" id="PTHR30616:SF2">
    <property type="entry name" value="PURINE NUCLEOSIDE PHOSPHORYLASE LACC1"/>
    <property type="match status" value="1"/>
</dbReference>
<keyword evidence="3" id="KW-0808">Transferase</keyword>
<dbReference type="CDD" id="cd16833">
    <property type="entry name" value="YfiH"/>
    <property type="match status" value="1"/>
</dbReference>
<dbReference type="STRING" id="1122213.GCA_000423365_01527"/>
<keyword evidence="4" id="KW-0479">Metal-binding</keyword>
<dbReference type="GO" id="GO:0017061">
    <property type="term" value="F:S-methyl-5-thioadenosine phosphorylase activity"/>
    <property type="evidence" value="ECO:0007669"/>
    <property type="project" value="UniProtKB-EC"/>
</dbReference>
<comment type="similarity">
    <text evidence="2 10">Belongs to the purine nucleoside phosphorylase YfiH/LACC1 family.</text>
</comment>
<evidence type="ECO:0000256" key="3">
    <source>
        <dbReference type="ARBA" id="ARBA00022679"/>
    </source>
</evidence>
<organism evidence="11 12">
    <name type="scientific">Maritalea myrionectae</name>
    <dbReference type="NCBI Taxonomy" id="454601"/>
    <lineage>
        <taxon>Bacteria</taxon>
        <taxon>Pseudomonadati</taxon>
        <taxon>Pseudomonadota</taxon>
        <taxon>Alphaproteobacteria</taxon>
        <taxon>Hyphomicrobiales</taxon>
        <taxon>Devosiaceae</taxon>
        <taxon>Maritalea</taxon>
    </lineage>
</organism>
<dbReference type="InterPro" id="IPR038371">
    <property type="entry name" value="Cu_polyphenol_OxRdtase_sf"/>
</dbReference>
<protein>
    <recommendedName>
        <fullName evidence="10">Purine nucleoside phosphorylase</fullName>
    </recommendedName>
</protein>
<dbReference type="AlphaFoldDB" id="A0A2R4MCR8"/>
<sequence>MTDIAQKADHLSFDGIAHGFFGRAGGVSPAPFDSLNVSIKQGDSQENVTANLTIIADQLGIQPSKFGLLKQVHSINVVQFDGKADWDNRPEADGIVSNVPGTAIGIQTADCGPVLFCDPDNKVIGACHAGWKGAVGGIVHRTLDAMEELGANRHKIHAVLGPCIHPENYEVGDEFKANVLKDWPELEGHFPYPPGATKPHFDLPGTIMHQLESAHLHTAAHLDICTYAKNETYFSHRKATHLDTKTGRQLSAIAIL</sequence>
<comment type="catalytic activity">
    <reaction evidence="1">
        <text>inosine + phosphate = alpha-D-ribose 1-phosphate + hypoxanthine</text>
        <dbReference type="Rhea" id="RHEA:27646"/>
        <dbReference type="ChEBI" id="CHEBI:17368"/>
        <dbReference type="ChEBI" id="CHEBI:17596"/>
        <dbReference type="ChEBI" id="CHEBI:43474"/>
        <dbReference type="ChEBI" id="CHEBI:57720"/>
        <dbReference type="EC" id="2.4.2.1"/>
    </reaction>
    <physiologicalReaction direction="left-to-right" evidence="1">
        <dbReference type="Rhea" id="RHEA:27647"/>
    </physiologicalReaction>
</comment>
<proteinExistence type="inferred from homology"/>
<dbReference type="Pfam" id="PF02578">
    <property type="entry name" value="Cu-oxidase_4"/>
    <property type="match status" value="1"/>
</dbReference>
<evidence type="ECO:0000313" key="12">
    <source>
        <dbReference type="Proteomes" id="UP000258927"/>
    </source>
</evidence>